<dbReference type="Gene3D" id="1.10.287.130">
    <property type="match status" value="1"/>
</dbReference>
<dbReference type="SMART" id="SM00091">
    <property type="entry name" value="PAS"/>
    <property type="match status" value="2"/>
</dbReference>
<dbReference type="SMART" id="SM00387">
    <property type="entry name" value="HATPase_c"/>
    <property type="match status" value="1"/>
</dbReference>
<keyword evidence="12" id="KW-0902">Two-component regulatory system</keyword>
<dbReference type="InterPro" id="IPR003661">
    <property type="entry name" value="HisK_dim/P_dom"/>
</dbReference>
<dbReference type="OrthoDB" id="9810730at2"/>
<dbReference type="AlphaFoldDB" id="A0A5S3WSF6"/>
<evidence type="ECO:0000313" key="24">
    <source>
        <dbReference type="Proteomes" id="UP000310249"/>
    </source>
</evidence>
<keyword evidence="16" id="KW-0175">Coiled coil</keyword>
<feature type="domain" description="Histidine kinase" evidence="18">
    <location>
        <begin position="657"/>
        <end position="879"/>
    </location>
</feature>
<sequence length="1235" mass="137998">MPEFLPLKNYRKAISIALLVPMLLAVVLCFHLYQIKLERQYQVYQAQFYVLAGQVEQETLAAQTVISSIRDSLAEPIRYQLDENWQHNIRQQTGYFYRQLPDNGGEVVGLGRFVPTGALVAQWQQIMALGPSFDTALALIDELEAVVFIQDNGFAFVKRRDTSQSNLLTAIVESRFTPQFSQGITATSMPTRVFGKHYFALGQRLASGSLAQILLIYDVEKLAGRLQQMTFAGGELALKGTQPGVTLATSKAYREPEAGPSRNDKLPWEGGVRFSYQPPEQPFTLRFVQSEASFSAPARYEALLELGFLILFIVSTFAAYVWLNAQVFIRPLKHFVKYLTYQENTPQATMNYAVPKDWQPWFIEIKRVVTQKRNALQQLQENNVRLDEQVQQQKKALSRSLEAKERQAALLKTVLNSVPDLVYYKNIDGSFIGCNESFERFIGVAQVDLVAREHQEVTERHLALLDLELAMNRQGQSLTDTLVLEGSSYLITVSPLYNDLRKRIGTLGVARDISEQQQALTALRASEQNFKAAIEYAPNGVILLSIDRLVLELNRTARKLFDRVDIGSSLYSVFEDADVEALNDVLDHCLHERQGASELSLAQQDPKRWLHLSVSLVWDKQKNPKYFVIHVQNVTALIRARLDAERANHAKSRFIANISHEIRTPINAILGLVSILKPALDARQEQQKLEQIESAAQQLLAMLNDILNFARLESGQGKSNNQPFCVVDLITNLSSLITPLSSAKQLEFEIEVDPFIWPRLIGDEARIKLVLMNLLGNAVKFTESGRVGLTMSLQQDSHGPEQAVRFCVWDTGPGISEEDQARLFDAFAQGNESSSRPHEGIGLGLAIVKQVIQLLGGEVTLSSTPQVGSRFEFTLRLERAALADDDSRQSLFLILERQAPLPYLAHQGIHQGSEAELNSQLTKGSVAYLACDNAERVRVLSQTERGQQVHWLVPDTDAFTDALPPESDALRLSAPVFYQSLSACSLERSVTDSPDPHTLTPLLCIVVDDNPVNLDISRTVLEQHGATVIALSNAENIVTICQKLRPDVVLMDLYMPNIDGYEASRQLRRQFNSQSLPIVALTANAHEQEKQQALATGLNGFLVKPITPADLCSALQEYVPTGEVVFDYPFALTQMMNKEALLRTMLEKFAKLCEEYMTSLQGVESVTELASLAHTIKGSAAGLGLRRLAEQARQCEAQAKQTIEVTSEPLSDQLPKQLYMAVEQTLCFISLWLKG</sequence>
<keyword evidence="4" id="KW-1003">Cell membrane</keyword>
<name>A0A5S3WSF6_9GAMM</name>
<dbReference type="Pfam" id="PF00512">
    <property type="entry name" value="HisKA"/>
    <property type="match status" value="1"/>
</dbReference>
<keyword evidence="5" id="KW-0997">Cell inner membrane</keyword>
<keyword evidence="6 15" id="KW-0597">Phosphoprotein</keyword>
<dbReference type="CDD" id="cd16922">
    <property type="entry name" value="HATPase_EvgS-ArcB-TorS-like"/>
    <property type="match status" value="1"/>
</dbReference>
<dbReference type="CDD" id="cd00088">
    <property type="entry name" value="HPT"/>
    <property type="match status" value="1"/>
</dbReference>
<evidence type="ECO:0000256" key="17">
    <source>
        <dbReference type="SAM" id="Phobius"/>
    </source>
</evidence>
<evidence type="ECO:0000256" key="6">
    <source>
        <dbReference type="ARBA" id="ARBA00022553"/>
    </source>
</evidence>
<evidence type="ECO:0000256" key="11">
    <source>
        <dbReference type="ARBA" id="ARBA00022989"/>
    </source>
</evidence>
<evidence type="ECO:0000256" key="15">
    <source>
        <dbReference type="PROSITE-ProRule" id="PRU00169"/>
    </source>
</evidence>
<dbReference type="SUPFAM" id="SSF55785">
    <property type="entry name" value="PYP-like sensor domain (PAS domain)"/>
    <property type="match status" value="2"/>
</dbReference>
<dbReference type="Gene3D" id="3.30.565.10">
    <property type="entry name" value="Histidine kinase-like ATPase, C-terminal domain"/>
    <property type="match status" value="1"/>
</dbReference>
<dbReference type="SUPFAM" id="SSF52172">
    <property type="entry name" value="CheY-like"/>
    <property type="match status" value="1"/>
</dbReference>
<dbReference type="InterPro" id="IPR011006">
    <property type="entry name" value="CheY-like_superfamily"/>
</dbReference>
<dbReference type="SUPFAM" id="SSF47226">
    <property type="entry name" value="Histidine-containing phosphotransfer domain, HPT domain"/>
    <property type="match status" value="1"/>
</dbReference>
<evidence type="ECO:0000256" key="4">
    <source>
        <dbReference type="ARBA" id="ARBA00022475"/>
    </source>
</evidence>
<accession>A0A5S3WSF6</accession>
<dbReference type="RefSeq" id="WP_138552832.1">
    <property type="nucleotide sequence ID" value="NZ_PNCH01000049.1"/>
</dbReference>
<keyword evidence="8 17" id="KW-0812">Transmembrane</keyword>
<evidence type="ECO:0000256" key="16">
    <source>
        <dbReference type="SAM" id="Coils"/>
    </source>
</evidence>
<dbReference type="Proteomes" id="UP000310249">
    <property type="component" value="Unassembled WGS sequence"/>
</dbReference>
<feature type="transmembrane region" description="Helical" evidence="17">
    <location>
        <begin position="12"/>
        <end position="33"/>
    </location>
</feature>
<dbReference type="FunFam" id="3.30.565.10:FF:000010">
    <property type="entry name" value="Sensor histidine kinase RcsC"/>
    <property type="match status" value="1"/>
</dbReference>
<dbReference type="InterPro" id="IPR003594">
    <property type="entry name" value="HATPase_dom"/>
</dbReference>
<feature type="modified residue" description="Phosphohistidine" evidence="14">
    <location>
        <position position="1174"/>
    </location>
</feature>
<dbReference type="PROSITE" id="PS50109">
    <property type="entry name" value="HIS_KIN"/>
    <property type="match status" value="1"/>
</dbReference>
<feature type="coiled-coil region" evidence="16">
    <location>
        <begin position="369"/>
        <end position="407"/>
    </location>
</feature>
<dbReference type="CDD" id="cd00082">
    <property type="entry name" value="HisKA"/>
    <property type="match status" value="1"/>
</dbReference>
<dbReference type="GO" id="GO:0005886">
    <property type="term" value="C:plasma membrane"/>
    <property type="evidence" value="ECO:0007669"/>
    <property type="project" value="UniProtKB-SubCell"/>
</dbReference>
<dbReference type="Gene3D" id="3.30.450.20">
    <property type="entry name" value="PAS domain"/>
    <property type="match status" value="2"/>
</dbReference>
<comment type="subcellular location">
    <subcellularLocation>
        <location evidence="2">Cell inner membrane</location>
        <topology evidence="2">Multi-pass membrane protein</topology>
    </subcellularLocation>
</comment>
<dbReference type="Pfam" id="PF01627">
    <property type="entry name" value="Hpt"/>
    <property type="match status" value="1"/>
</dbReference>
<comment type="catalytic activity">
    <reaction evidence="1">
        <text>ATP + protein L-histidine = ADP + protein N-phospho-L-histidine.</text>
        <dbReference type="EC" id="2.7.13.3"/>
    </reaction>
</comment>
<dbReference type="SUPFAM" id="SSF47384">
    <property type="entry name" value="Homodimeric domain of signal transducing histidine kinase"/>
    <property type="match status" value="1"/>
</dbReference>
<feature type="domain" description="PAC" evidence="21">
    <location>
        <begin position="465"/>
        <end position="525"/>
    </location>
</feature>
<dbReference type="EMBL" id="PNCI01000006">
    <property type="protein sequence ID" value="TMP32079.1"/>
    <property type="molecule type" value="Genomic_DNA"/>
</dbReference>
<evidence type="ECO:0000256" key="10">
    <source>
        <dbReference type="ARBA" id="ARBA00022840"/>
    </source>
</evidence>
<dbReference type="SMART" id="SM00448">
    <property type="entry name" value="REC"/>
    <property type="match status" value="1"/>
</dbReference>
<dbReference type="InterPro" id="IPR000700">
    <property type="entry name" value="PAS-assoc_C"/>
</dbReference>
<evidence type="ECO:0000259" key="18">
    <source>
        <dbReference type="PROSITE" id="PS50109"/>
    </source>
</evidence>
<dbReference type="InterPro" id="IPR004358">
    <property type="entry name" value="Sig_transdc_His_kin-like_C"/>
</dbReference>
<keyword evidence="13 17" id="KW-0472">Membrane</keyword>
<dbReference type="PROSITE" id="PS50894">
    <property type="entry name" value="HPT"/>
    <property type="match status" value="1"/>
</dbReference>
<evidence type="ECO:0000256" key="1">
    <source>
        <dbReference type="ARBA" id="ARBA00000085"/>
    </source>
</evidence>
<feature type="domain" description="HPt" evidence="22">
    <location>
        <begin position="1134"/>
        <end position="1232"/>
    </location>
</feature>
<keyword evidence="7" id="KW-0808">Transferase</keyword>
<evidence type="ECO:0000256" key="9">
    <source>
        <dbReference type="ARBA" id="ARBA00022777"/>
    </source>
</evidence>
<evidence type="ECO:0000256" key="2">
    <source>
        <dbReference type="ARBA" id="ARBA00004429"/>
    </source>
</evidence>
<reference evidence="24" key="2">
    <citation type="submission" date="2019-06" db="EMBL/GenBank/DDBJ databases">
        <title>Co-occurence of chitin degradation, pigmentation and bioactivity in marine Pseudoalteromonas.</title>
        <authorList>
            <person name="Sonnenschein E.C."/>
            <person name="Bech P.K."/>
        </authorList>
    </citation>
    <scope>NUCLEOTIDE SEQUENCE [LARGE SCALE GENOMIC DNA]</scope>
    <source>
        <strain evidence="24">S2676</strain>
    </source>
</reference>
<gene>
    <name evidence="23" type="ORF">CWB99_02435</name>
</gene>
<evidence type="ECO:0000256" key="12">
    <source>
        <dbReference type="ARBA" id="ARBA00023012"/>
    </source>
</evidence>
<dbReference type="InterPro" id="IPR035965">
    <property type="entry name" value="PAS-like_dom_sf"/>
</dbReference>
<dbReference type="PROSITE" id="PS50112">
    <property type="entry name" value="PAS"/>
    <property type="match status" value="1"/>
</dbReference>
<feature type="transmembrane region" description="Helical" evidence="17">
    <location>
        <begin position="302"/>
        <end position="323"/>
    </location>
</feature>
<dbReference type="Pfam" id="PF00072">
    <property type="entry name" value="Response_reg"/>
    <property type="match status" value="1"/>
</dbReference>
<evidence type="ECO:0000256" key="14">
    <source>
        <dbReference type="PROSITE-ProRule" id="PRU00110"/>
    </source>
</evidence>
<dbReference type="Gene3D" id="1.20.120.160">
    <property type="entry name" value="HPT domain"/>
    <property type="match status" value="1"/>
</dbReference>
<dbReference type="EC" id="2.7.13.3" evidence="3"/>
<dbReference type="InterPro" id="IPR000014">
    <property type="entry name" value="PAS"/>
</dbReference>
<dbReference type="SMART" id="SM00388">
    <property type="entry name" value="HisKA"/>
    <property type="match status" value="1"/>
</dbReference>
<evidence type="ECO:0000259" key="22">
    <source>
        <dbReference type="PROSITE" id="PS50894"/>
    </source>
</evidence>
<dbReference type="InterPro" id="IPR001789">
    <property type="entry name" value="Sig_transdc_resp-reg_receiver"/>
</dbReference>
<dbReference type="Gene3D" id="3.40.50.2300">
    <property type="match status" value="1"/>
</dbReference>
<dbReference type="CDD" id="cd17546">
    <property type="entry name" value="REC_hyHK_CKI1_RcsC-like"/>
    <property type="match status" value="1"/>
</dbReference>
<keyword evidence="10" id="KW-0067">ATP-binding</keyword>
<dbReference type="PRINTS" id="PR00344">
    <property type="entry name" value="BCTRLSENSOR"/>
</dbReference>
<evidence type="ECO:0000313" key="23">
    <source>
        <dbReference type="EMBL" id="TMP32079.1"/>
    </source>
</evidence>
<feature type="domain" description="PAS" evidence="20">
    <location>
        <begin position="407"/>
        <end position="452"/>
    </location>
</feature>
<evidence type="ECO:0000259" key="20">
    <source>
        <dbReference type="PROSITE" id="PS50112"/>
    </source>
</evidence>
<dbReference type="InterPro" id="IPR013656">
    <property type="entry name" value="PAS_4"/>
</dbReference>
<protein>
    <recommendedName>
        <fullName evidence="3">histidine kinase</fullName>
        <ecNumber evidence="3">2.7.13.3</ecNumber>
    </recommendedName>
</protein>
<proteinExistence type="predicted"/>
<dbReference type="SUPFAM" id="SSF55874">
    <property type="entry name" value="ATPase domain of HSP90 chaperone/DNA topoisomerase II/histidine kinase"/>
    <property type="match status" value="1"/>
</dbReference>
<evidence type="ECO:0000256" key="5">
    <source>
        <dbReference type="ARBA" id="ARBA00022519"/>
    </source>
</evidence>
<dbReference type="PANTHER" id="PTHR43047">
    <property type="entry name" value="TWO-COMPONENT HISTIDINE PROTEIN KINASE"/>
    <property type="match status" value="1"/>
</dbReference>
<dbReference type="InterPro" id="IPR036641">
    <property type="entry name" value="HPT_dom_sf"/>
</dbReference>
<evidence type="ECO:0000259" key="21">
    <source>
        <dbReference type="PROSITE" id="PS50113"/>
    </source>
</evidence>
<comment type="caution">
    <text evidence="23">The sequence shown here is derived from an EMBL/GenBank/DDBJ whole genome shotgun (WGS) entry which is preliminary data.</text>
</comment>
<dbReference type="InterPro" id="IPR005467">
    <property type="entry name" value="His_kinase_dom"/>
</dbReference>
<dbReference type="GO" id="GO:0000155">
    <property type="term" value="F:phosphorelay sensor kinase activity"/>
    <property type="evidence" value="ECO:0007669"/>
    <property type="project" value="InterPro"/>
</dbReference>
<dbReference type="InterPro" id="IPR036890">
    <property type="entry name" value="HATPase_C_sf"/>
</dbReference>
<keyword evidence="10" id="KW-0547">Nucleotide-binding</keyword>
<evidence type="ECO:0000256" key="3">
    <source>
        <dbReference type="ARBA" id="ARBA00012438"/>
    </source>
</evidence>
<evidence type="ECO:0000256" key="8">
    <source>
        <dbReference type="ARBA" id="ARBA00022692"/>
    </source>
</evidence>
<dbReference type="CDD" id="cd00130">
    <property type="entry name" value="PAS"/>
    <property type="match status" value="1"/>
</dbReference>
<dbReference type="NCBIfam" id="TIGR00229">
    <property type="entry name" value="sensory_box"/>
    <property type="match status" value="2"/>
</dbReference>
<dbReference type="InterPro" id="IPR036097">
    <property type="entry name" value="HisK_dim/P_sf"/>
</dbReference>
<evidence type="ECO:0000256" key="13">
    <source>
        <dbReference type="ARBA" id="ARBA00023136"/>
    </source>
</evidence>
<dbReference type="InterPro" id="IPR008207">
    <property type="entry name" value="Sig_transdc_His_kin_Hpt_dom"/>
</dbReference>
<feature type="modified residue" description="4-aspartylphosphate" evidence="15">
    <location>
        <position position="1052"/>
    </location>
</feature>
<dbReference type="PROSITE" id="PS50113">
    <property type="entry name" value="PAC"/>
    <property type="match status" value="1"/>
</dbReference>
<feature type="domain" description="Response regulatory" evidence="19">
    <location>
        <begin position="1003"/>
        <end position="1119"/>
    </location>
</feature>
<dbReference type="PROSITE" id="PS50110">
    <property type="entry name" value="RESPONSE_REGULATORY"/>
    <property type="match status" value="1"/>
</dbReference>
<evidence type="ECO:0000259" key="19">
    <source>
        <dbReference type="PROSITE" id="PS50110"/>
    </source>
</evidence>
<evidence type="ECO:0000256" key="7">
    <source>
        <dbReference type="ARBA" id="ARBA00022679"/>
    </source>
</evidence>
<dbReference type="Pfam" id="PF08448">
    <property type="entry name" value="PAS_4"/>
    <property type="match status" value="1"/>
</dbReference>
<organism evidence="23 24">
    <name type="scientific">Pseudoalteromonas rubra</name>
    <dbReference type="NCBI Taxonomy" id="43658"/>
    <lineage>
        <taxon>Bacteria</taxon>
        <taxon>Pseudomonadati</taxon>
        <taxon>Pseudomonadota</taxon>
        <taxon>Gammaproteobacteria</taxon>
        <taxon>Alteromonadales</taxon>
        <taxon>Pseudoalteromonadaceae</taxon>
        <taxon>Pseudoalteromonas</taxon>
    </lineage>
</organism>
<keyword evidence="9 23" id="KW-0418">Kinase</keyword>
<dbReference type="Pfam" id="PF02518">
    <property type="entry name" value="HATPase_c"/>
    <property type="match status" value="1"/>
</dbReference>
<reference evidence="23 24" key="1">
    <citation type="submission" date="2018-01" db="EMBL/GenBank/DDBJ databases">
        <authorList>
            <person name="Paulsen S."/>
            <person name="Gram L.K."/>
        </authorList>
    </citation>
    <scope>NUCLEOTIDE SEQUENCE [LARGE SCALE GENOMIC DNA]</scope>
    <source>
        <strain evidence="23 24">S2676</strain>
    </source>
</reference>
<keyword evidence="11 17" id="KW-1133">Transmembrane helix</keyword>
<dbReference type="PANTHER" id="PTHR43047:SF64">
    <property type="entry name" value="HISTIDINE KINASE CONTAINING CHEY-HOMOLOGOUS RECEIVER DOMAIN AND PAS DOMAIN-RELATED"/>
    <property type="match status" value="1"/>
</dbReference>